<accession>A0A382J6J6</accession>
<protein>
    <submittedName>
        <fullName evidence="1">Uncharacterized protein</fullName>
    </submittedName>
</protein>
<dbReference type="AlphaFoldDB" id="A0A382J6J6"/>
<sequence length="22" mass="2415">MMGNIFIAIAVILYLSKEFLGA</sequence>
<dbReference type="EMBL" id="UINC01071795">
    <property type="protein sequence ID" value="SVC06987.1"/>
    <property type="molecule type" value="Genomic_DNA"/>
</dbReference>
<proteinExistence type="predicted"/>
<organism evidence="1">
    <name type="scientific">marine metagenome</name>
    <dbReference type="NCBI Taxonomy" id="408172"/>
    <lineage>
        <taxon>unclassified sequences</taxon>
        <taxon>metagenomes</taxon>
        <taxon>ecological metagenomes</taxon>
    </lineage>
</organism>
<name>A0A382J6J6_9ZZZZ</name>
<evidence type="ECO:0000313" key="1">
    <source>
        <dbReference type="EMBL" id="SVC06987.1"/>
    </source>
</evidence>
<reference evidence="1" key="1">
    <citation type="submission" date="2018-05" db="EMBL/GenBank/DDBJ databases">
        <authorList>
            <person name="Lanie J.A."/>
            <person name="Ng W.-L."/>
            <person name="Kazmierczak K.M."/>
            <person name="Andrzejewski T.M."/>
            <person name="Davidsen T.M."/>
            <person name="Wayne K.J."/>
            <person name="Tettelin H."/>
            <person name="Glass J.I."/>
            <person name="Rusch D."/>
            <person name="Podicherti R."/>
            <person name="Tsui H.-C.T."/>
            <person name="Winkler M.E."/>
        </authorList>
    </citation>
    <scope>NUCLEOTIDE SEQUENCE</scope>
</reference>
<gene>
    <name evidence="1" type="ORF">METZ01_LOCUS259841</name>
</gene>